<dbReference type="Proteomes" id="UP000460435">
    <property type="component" value="Unassembled WGS sequence"/>
</dbReference>
<dbReference type="PANTHER" id="PTHR43542:SF1">
    <property type="entry name" value="METHYLTRANSFERASE"/>
    <property type="match status" value="1"/>
</dbReference>
<dbReference type="RefSeq" id="WP_162452090.1">
    <property type="nucleotide sequence ID" value="NZ_WLZY01000007.1"/>
</dbReference>
<evidence type="ECO:0000256" key="3">
    <source>
        <dbReference type="SAM" id="MobiDB-lite"/>
    </source>
</evidence>
<keyword evidence="1 4" id="KW-0489">Methyltransferase</keyword>
<name>A0A7K3M7V4_9ACTN</name>
<dbReference type="Gene3D" id="3.40.50.150">
    <property type="entry name" value="Vaccinia Virus protein VP39"/>
    <property type="match status" value="1"/>
</dbReference>
<accession>A0A7K3M7V4</accession>
<dbReference type="AlphaFoldDB" id="A0A7K3M7V4"/>
<evidence type="ECO:0000313" key="4">
    <source>
        <dbReference type="EMBL" id="NDL59399.1"/>
    </source>
</evidence>
<dbReference type="CDD" id="cd02440">
    <property type="entry name" value="AdoMet_MTases"/>
    <property type="match status" value="1"/>
</dbReference>
<dbReference type="GO" id="GO:0008168">
    <property type="term" value="F:methyltransferase activity"/>
    <property type="evidence" value="ECO:0007669"/>
    <property type="project" value="UniProtKB-KW"/>
</dbReference>
<dbReference type="InterPro" id="IPR004398">
    <property type="entry name" value="RNA_MeTrfase_RsmD"/>
</dbReference>
<proteinExistence type="predicted"/>
<dbReference type="PROSITE" id="PS00092">
    <property type="entry name" value="N6_MTASE"/>
    <property type="match status" value="1"/>
</dbReference>
<dbReference type="PANTHER" id="PTHR43542">
    <property type="entry name" value="METHYLTRANSFERASE"/>
    <property type="match status" value="1"/>
</dbReference>
<dbReference type="Pfam" id="PF03602">
    <property type="entry name" value="Cons_hypoth95"/>
    <property type="match status" value="2"/>
</dbReference>
<gene>
    <name evidence="4" type="ORF">F7O44_20210</name>
</gene>
<evidence type="ECO:0000313" key="5">
    <source>
        <dbReference type="Proteomes" id="UP000460435"/>
    </source>
</evidence>
<keyword evidence="2 4" id="KW-0808">Transferase</keyword>
<reference evidence="4 5" key="1">
    <citation type="submission" date="2019-11" db="EMBL/GenBank/DDBJ databases">
        <authorList>
            <person name="Li X.-J."/>
            <person name="Feng X.-M."/>
        </authorList>
    </citation>
    <scope>NUCLEOTIDE SEQUENCE [LARGE SCALE GENOMIC DNA]</scope>
    <source>
        <strain evidence="4 5">XMNu-373</strain>
    </source>
</reference>
<evidence type="ECO:0000256" key="2">
    <source>
        <dbReference type="ARBA" id="ARBA00022679"/>
    </source>
</evidence>
<protein>
    <submittedName>
        <fullName evidence="4">Methyltransferase</fullName>
    </submittedName>
</protein>
<dbReference type="PIRSF" id="PIRSF004553">
    <property type="entry name" value="CHP00095"/>
    <property type="match status" value="1"/>
</dbReference>
<dbReference type="EMBL" id="WLZY01000007">
    <property type="protein sequence ID" value="NDL59399.1"/>
    <property type="molecule type" value="Genomic_DNA"/>
</dbReference>
<dbReference type="SUPFAM" id="SSF53335">
    <property type="entry name" value="S-adenosyl-L-methionine-dependent methyltransferases"/>
    <property type="match status" value="1"/>
</dbReference>
<comment type="caution">
    <text evidence="4">The sequence shown here is derived from an EMBL/GenBank/DDBJ whole genome shotgun (WGS) entry which is preliminary data.</text>
</comment>
<evidence type="ECO:0000256" key="1">
    <source>
        <dbReference type="ARBA" id="ARBA00022603"/>
    </source>
</evidence>
<feature type="region of interest" description="Disordered" evidence="3">
    <location>
        <begin position="113"/>
        <end position="154"/>
    </location>
</feature>
<sequence>MTRIVAGAARGRRLRVPSGEMTRPTSDRVREAMFSALESMLGGFHGLRVLDLYAGSGALGLEALSRGATCVTLVESEARAVRTIEANLAAVGIPGATVVRDRVERFLSSRVRDLPGPAGELPEGPEPEDPGARPVRTPDPVELEKQPATPGSRYDVVLADPPYALATDDLHDALTLLADVWLEAGAVLVVERDRKSGPIRWPDGVNGLRDRAYGETVLWYGRSAGTDVPG</sequence>
<dbReference type="GO" id="GO:0031167">
    <property type="term" value="P:rRNA methylation"/>
    <property type="evidence" value="ECO:0007669"/>
    <property type="project" value="InterPro"/>
</dbReference>
<dbReference type="InterPro" id="IPR029063">
    <property type="entry name" value="SAM-dependent_MTases_sf"/>
</dbReference>
<organism evidence="4 5">
    <name type="scientific">Phytoactinopolyspora mesophila</name>
    <dbReference type="NCBI Taxonomy" id="2650750"/>
    <lineage>
        <taxon>Bacteria</taxon>
        <taxon>Bacillati</taxon>
        <taxon>Actinomycetota</taxon>
        <taxon>Actinomycetes</taxon>
        <taxon>Jiangellales</taxon>
        <taxon>Jiangellaceae</taxon>
        <taxon>Phytoactinopolyspora</taxon>
    </lineage>
</organism>
<keyword evidence="5" id="KW-1185">Reference proteome</keyword>
<dbReference type="GO" id="GO:0003676">
    <property type="term" value="F:nucleic acid binding"/>
    <property type="evidence" value="ECO:0007669"/>
    <property type="project" value="InterPro"/>
</dbReference>
<dbReference type="InterPro" id="IPR002052">
    <property type="entry name" value="DNA_methylase_N6_adenine_CS"/>
</dbReference>